<evidence type="ECO:0000259" key="1">
    <source>
        <dbReference type="Pfam" id="PF02698"/>
    </source>
</evidence>
<organism evidence="2 3">
    <name type="scientific">Shouchella xiaoxiensis</name>
    <dbReference type="NCBI Taxonomy" id="766895"/>
    <lineage>
        <taxon>Bacteria</taxon>
        <taxon>Bacillati</taxon>
        <taxon>Bacillota</taxon>
        <taxon>Bacilli</taxon>
        <taxon>Bacillales</taxon>
        <taxon>Bacillaceae</taxon>
        <taxon>Shouchella</taxon>
    </lineage>
</organism>
<dbReference type="Pfam" id="PF02698">
    <property type="entry name" value="DUF218"/>
    <property type="match status" value="1"/>
</dbReference>
<reference evidence="2" key="1">
    <citation type="submission" date="2021-01" db="EMBL/GenBank/DDBJ databases">
        <title>Genomic Encyclopedia of Type Strains, Phase IV (KMG-IV): sequencing the most valuable type-strain genomes for metagenomic binning, comparative biology and taxonomic classification.</title>
        <authorList>
            <person name="Goeker M."/>
        </authorList>
    </citation>
    <scope>NUCLEOTIDE SEQUENCE</scope>
    <source>
        <strain evidence="2">DSM 21943</strain>
    </source>
</reference>
<keyword evidence="3" id="KW-1185">Reference proteome</keyword>
<dbReference type="Proteomes" id="UP001179280">
    <property type="component" value="Unassembled WGS sequence"/>
</dbReference>
<dbReference type="InterPro" id="IPR003848">
    <property type="entry name" value="DUF218"/>
</dbReference>
<dbReference type="EMBL" id="JAFBCV010000001">
    <property type="protein sequence ID" value="MBM7836812.1"/>
    <property type="molecule type" value="Genomic_DNA"/>
</dbReference>
<accession>A0ABS2SMR4</accession>
<dbReference type="InterPro" id="IPR014729">
    <property type="entry name" value="Rossmann-like_a/b/a_fold"/>
</dbReference>
<dbReference type="CDD" id="cd06259">
    <property type="entry name" value="YdcF-like"/>
    <property type="match status" value="1"/>
</dbReference>
<feature type="domain" description="DUF218" evidence="1">
    <location>
        <begin position="35"/>
        <end position="171"/>
    </location>
</feature>
<dbReference type="PANTHER" id="PTHR30336">
    <property type="entry name" value="INNER MEMBRANE PROTEIN, PROBABLE PERMEASE"/>
    <property type="match status" value="1"/>
</dbReference>
<dbReference type="InterPro" id="IPR051599">
    <property type="entry name" value="Cell_Envelope_Assoc"/>
</dbReference>
<evidence type="ECO:0000313" key="3">
    <source>
        <dbReference type="Proteomes" id="UP001179280"/>
    </source>
</evidence>
<protein>
    <submittedName>
        <fullName evidence="2">Uncharacterized SAM-binding protein YcdF (DUF218 family)</fullName>
    </submittedName>
</protein>
<comment type="caution">
    <text evidence="2">The sequence shown here is derived from an EMBL/GenBank/DDBJ whole genome shotgun (WGS) entry which is preliminary data.</text>
</comment>
<evidence type="ECO:0000313" key="2">
    <source>
        <dbReference type="EMBL" id="MBM7836812.1"/>
    </source>
</evidence>
<dbReference type="RefSeq" id="WP_204463530.1">
    <property type="nucleotide sequence ID" value="NZ_JAFBCV010000001.1"/>
</dbReference>
<sequence>MAIPKFPQVPPLSLEQIRALTMLAFYQDVKPEPCDAIFVFGGSHPGNWQHPLQAYNHGLGKRIIVTGGTSSWRMTHRDWNGVAGSEAEWIVSKLIENGVPEDAIVYETKSKSSFENVSEAKTIVNFTKIKSLLVICKSYGTGRQIRTLQKQLPKNMSYIPYSFDTAFDDEPLLTRLTWHQTEKNRALVFGEYLRILHYGNQGQIAPSNQPIEGLENAHLAYIT</sequence>
<dbReference type="Gene3D" id="3.40.50.620">
    <property type="entry name" value="HUPs"/>
    <property type="match status" value="1"/>
</dbReference>
<gene>
    <name evidence="2" type="ORF">JOC54_000043</name>
</gene>
<dbReference type="PANTHER" id="PTHR30336:SF4">
    <property type="entry name" value="ENVELOPE BIOGENESIS FACTOR ELYC"/>
    <property type="match status" value="1"/>
</dbReference>
<proteinExistence type="predicted"/>
<name>A0ABS2SMR4_9BACI</name>